<feature type="compositionally biased region" description="Basic and acidic residues" evidence="1">
    <location>
        <begin position="240"/>
        <end position="253"/>
    </location>
</feature>
<dbReference type="VEuPathDB" id="AmoebaDB:NF0074610"/>
<organism evidence="2 3">
    <name type="scientific">Naegleria fowleri</name>
    <name type="common">Brain eating amoeba</name>
    <dbReference type="NCBI Taxonomy" id="5763"/>
    <lineage>
        <taxon>Eukaryota</taxon>
        <taxon>Discoba</taxon>
        <taxon>Heterolobosea</taxon>
        <taxon>Tetramitia</taxon>
        <taxon>Eutetramitia</taxon>
        <taxon>Vahlkampfiidae</taxon>
        <taxon>Naegleria</taxon>
    </lineage>
</organism>
<dbReference type="PANTHER" id="PTHR36812:SF9">
    <property type="entry name" value="MYB-LIKE PROTEIN X ISOFORM X1"/>
    <property type="match status" value="1"/>
</dbReference>
<proteinExistence type="predicted"/>
<feature type="region of interest" description="Disordered" evidence="1">
    <location>
        <begin position="602"/>
        <end position="621"/>
    </location>
</feature>
<dbReference type="VEuPathDB" id="AmoebaDB:FDP41_002501"/>
<feature type="compositionally biased region" description="Basic and acidic residues" evidence="1">
    <location>
        <begin position="1658"/>
        <end position="1679"/>
    </location>
</feature>
<feature type="compositionally biased region" description="Low complexity" evidence="1">
    <location>
        <begin position="13"/>
        <end position="40"/>
    </location>
</feature>
<comment type="caution">
    <text evidence="2">The sequence shown here is derived from an EMBL/GenBank/DDBJ whole genome shotgun (WGS) entry which is preliminary data.</text>
</comment>
<feature type="region of interest" description="Disordered" evidence="1">
    <location>
        <begin position="1096"/>
        <end position="1141"/>
    </location>
</feature>
<accession>A0A6A5BW53</accession>
<keyword evidence="3" id="KW-1185">Reference proteome</keyword>
<dbReference type="VEuPathDB" id="AmoebaDB:NF0074600"/>
<protein>
    <submittedName>
        <fullName evidence="2">Uncharacterized protein</fullName>
    </submittedName>
</protein>
<dbReference type="OrthoDB" id="10258884at2759"/>
<name>A0A6A5BW53_NAEFO</name>
<feature type="region of interest" description="Disordered" evidence="1">
    <location>
        <begin position="240"/>
        <end position="264"/>
    </location>
</feature>
<feature type="region of interest" description="Disordered" evidence="1">
    <location>
        <begin position="321"/>
        <end position="344"/>
    </location>
</feature>
<evidence type="ECO:0000313" key="2">
    <source>
        <dbReference type="EMBL" id="KAF0978681.1"/>
    </source>
</evidence>
<dbReference type="VEuPathDB" id="AmoebaDB:NfTy_041220"/>
<dbReference type="OMA" id="MEFAMNI"/>
<dbReference type="RefSeq" id="XP_044563394.1">
    <property type="nucleotide sequence ID" value="XM_044705703.1"/>
</dbReference>
<feature type="region of interest" description="Disordered" evidence="1">
    <location>
        <begin position="1607"/>
        <end position="1771"/>
    </location>
</feature>
<feature type="region of interest" description="Disordered" evidence="1">
    <location>
        <begin position="1"/>
        <end position="40"/>
    </location>
</feature>
<reference evidence="2 3" key="1">
    <citation type="journal article" date="2019" name="Sci. Rep.">
        <title>Nanopore sequencing improves the draft genome of the human pathogenic amoeba Naegleria fowleri.</title>
        <authorList>
            <person name="Liechti N."/>
            <person name="Schurch N."/>
            <person name="Bruggmann R."/>
            <person name="Wittwer M."/>
        </authorList>
    </citation>
    <scope>NUCLEOTIDE SEQUENCE [LARGE SCALE GENOMIC DNA]</scope>
    <source>
        <strain evidence="2 3">ATCC 30894</strain>
    </source>
</reference>
<dbReference type="EMBL" id="VFQX01000029">
    <property type="protein sequence ID" value="KAF0978681.1"/>
    <property type="molecule type" value="Genomic_DNA"/>
</dbReference>
<feature type="compositionally biased region" description="Low complexity" evidence="1">
    <location>
        <begin position="1743"/>
        <end position="1756"/>
    </location>
</feature>
<sequence length="1771" mass="202208">MPAAQQSSKKVDSAALSSLSSSSSSSSANHQSSSIMNSSSTVNKRAALKDRLFQHIEKFFHLHPHQIDSTLITELSQILRSENVGKEDVLHFFLSLFELCMREESIQKTTSLVVGLKKKSEHGILSVLDSTLISTLCTTLLASVVTSHVQQEINLFSPEELYKLLKQKQQQQSSSTNEVFEQQVKVRLVFVTGCFLSGAVFCWHQPQGKKDQKSRPFYLRLIEDVQTDYRRLLKKLKAVSEEKERQQNEHMNDSSEPQNNEQEEQQHHLAILNVLFVEAFGVILSCMKQQSQKKHSVVSRKDLETFAFELERSFLPEIVDNTPSLLNNDGNNDDSSERKKKSLKDRTVVTDGAFIRNMLQSTYVELPHFMLHHYIQQYCPTAIHERNMIMTGGNASNSEDEDMNENSILMTRSFVIALCNYMADFRHLPVQCAMTQFLTNLIVPSLALGMKKKKKQTTDASKEYEQFLFAKELLQSFFSQLFSQMQVPPSPLQQPKSGSTNDIIAQLSTRKGYWWEIQIFQDVIECLNNVDKNVMNYILDEILPLGEIEKSVNPFLLMWGACLNECKQFLKNAPSLTSSSPTGNNTLLNSLLMLVVKKQEQKKRKRAESGEENVNSETESIKNELKMKQVREAFFNYQIWLGSYLRPRILSLTSTNPSLSKILLSRESVLCKVSNTLGRYTTDNGKLSSFTLEADKKKKRNDDEDEFTSSSRKTTRSLIRTLSSWLRDAIKLRVGTITRSILMILEQYDEQMERFIAKKNQMDLVHDSLAQEEEKEEEWLNEEALRFLLSCFPTNVRVYDKSEDSFTADNLLVLLKKLFEVGSMMNYVNEKLLSAKKKEGLSEREILIRQKSYYGKDIIDMSSNLVKVILNNLAVQEFNWMRHQYHPSSKESSNEKAQLTGSKPWSGEIYSYAITLYGLDGEKKTKQETRKRIFDTTDNNATLFKIQNLLSKIQKELEKISIGSSSKTCMDWTILSSLAIYLKQLIIASMFDPWIIESQEQGKPMVEDLLKVYESLSSLSSEELVTLCQKKEDSMQDEDATQPTEVLTDLLVVNINAEPNLTLASRIVFMTLAKFLNEECLDLLFNYLMNDGEVDEIDEEDESDEEEEEDSDEEEEEEKAENIEEEHPQNGEENALTQEDTEGAAIIRNDEEDEEGGIDLNNPSDVSRVLEILKARNEAKRRKSEEKQKKLKRMEFAMNIVQVLEGLCIKSVPQPVLVLLLFKGTQYVLDKLWYQNTEDVADHLKKATGYAVNTIFNKVFQLVMILTKEYRQQLLSDASNSPCAIVFDQDAKEALFETAKIYAIEFSKYGKYLSSIQGKAKRAVLAKSLAPTLNMEQCAHMLSIYIRLMSLLRSGSNKVVESAELDIEKILFGSEKSSMIEENEEDNLGTSMELLISLSQSDPAIACTLSSKIITFALEKIIHSGDKKYRNKKSGFILAQPQQRELYDRILVHLVKPYLATLTENQPSQVNKVLFMVLDAYVKDICPAMKVNRTVKSKALKKCASILLNVLEYLANHSTKQDDFTDTQFKELIICFYFVFYHSDKKEKKSEEKSVWSQALPLFEAWRKRWNLLSDVESIQQNVIEATQDLDKTAIEILKQRRETFKNERKERVKQQQEILRQQQEEDNKKRRKRNEKTSSSSASASNEPTTLQDEVVNENKKNASQEKAAQKETNESSTKKRKTTPTAFAFTSDEAPAETIEEMKKKSGVIPVTAKTTSQSNNASQVSTTQTSKKPQKASFMKETASSAAKKAAIAETKKPQLASSKKVKK</sequence>
<dbReference type="Proteomes" id="UP000444721">
    <property type="component" value="Unassembled WGS sequence"/>
</dbReference>
<feature type="compositionally biased region" description="Basic and acidic residues" evidence="1">
    <location>
        <begin position="1120"/>
        <end position="1130"/>
    </location>
</feature>
<evidence type="ECO:0000256" key="1">
    <source>
        <dbReference type="SAM" id="MobiDB-lite"/>
    </source>
</evidence>
<gene>
    <name evidence="2" type="ORF">FDP41_002501</name>
</gene>
<dbReference type="PANTHER" id="PTHR36812">
    <property type="entry name" value="NEUROFILAMENT TRIPLET M PROTEIN-LIKE PROTEIN"/>
    <property type="match status" value="1"/>
</dbReference>
<dbReference type="GeneID" id="68109719"/>
<evidence type="ECO:0000313" key="3">
    <source>
        <dbReference type="Proteomes" id="UP000444721"/>
    </source>
</evidence>
<feature type="compositionally biased region" description="Polar residues" evidence="1">
    <location>
        <begin position="1715"/>
        <end position="1734"/>
    </location>
</feature>
<feature type="compositionally biased region" description="Acidic residues" evidence="1">
    <location>
        <begin position="1096"/>
        <end position="1119"/>
    </location>
</feature>
<dbReference type="VEuPathDB" id="AmoebaDB:NF0074620"/>